<evidence type="ECO:0000313" key="2">
    <source>
        <dbReference type="EMBL" id="GFO40522.1"/>
    </source>
</evidence>
<gene>
    <name evidence="2" type="ORF">PoB_006702700</name>
</gene>
<dbReference type="EMBL" id="BLXT01007619">
    <property type="protein sequence ID" value="GFO40522.1"/>
    <property type="molecule type" value="Genomic_DNA"/>
</dbReference>
<dbReference type="AlphaFoldDB" id="A0AAV4D8W2"/>
<feature type="region of interest" description="Disordered" evidence="1">
    <location>
        <begin position="80"/>
        <end position="118"/>
    </location>
</feature>
<keyword evidence="3" id="KW-1185">Reference proteome</keyword>
<protein>
    <submittedName>
        <fullName evidence="2">Uncharacterized protein</fullName>
    </submittedName>
</protein>
<sequence>MVLPEGNGVDLHSGASFDVQISGAWLDSSTFAPSSPEVSLSVSSVYYKTHLGLLMRQVEACGYVAERISRLCSGEKEPVQPLSERACKMSPRSAKTGHGITEQRENVHYSDDKYHHKT</sequence>
<comment type="caution">
    <text evidence="2">The sequence shown here is derived from an EMBL/GenBank/DDBJ whole genome shotgun (WGS) entry which is preliminary data.</text>
</comment>
<reference evidence="2 3" key="1">
    <citation type="journal article" date="2021" name="Elife">
        <title>Chloroplast acquisition without the gene transfer in kleptoplastic sea slugs, Plakobranchus ocellatus.</title>
        <authorList>
            <person name="Maeda T."/>
            <person name="Takahashi S."/>
            <person name="Yoshida T."/>
            <person name="Shimamura S."/>
            <person name="Takaki Y."/>
            <person name="Nagai Y."/>
            <person name="Toyoda A."/>
            <person name="Suzuki Y."/>
            <person name="Arimoto A."/>
            <person name="Ishii H."/>
            <person name="Satoh N."/>
            <person name="Nishiyama T."/>
            <person name="Hasebe M."/>
            <person name="Maruyama T."/>
            <person name="Minagawa J."/>
            <person name="Obokata J."/>
            <person name="Shigenobu S."/>
        </authorList>
    </citation>
    <scope>NUCLEOTIDE SEQUENCE [LARGE SCALE GENOMIC DNA]</scope>
</reference>
<name>A0AAV4D8W2_9GAST</name>
<evidence type="ECO:0000256" key="1">
    <source>
        <dbReference type="SAM" id="MobiDB-lite"/>
    </source>
</evidence>
<accession>A0AAV4D8W2</accession>
<dbReference type="Proteomes" id="UP000735302">
    <property type="component" value="Unassembled WGS sequence"/>
</dbReference>
<proteinExistence type="predicted"/>
<organism evidence="2 3">
    <name type="scientific">Plakobranchus ocellatus</name>
    <dbReference type="NCBI Taxonomy" id="259542"/>
    <lineage>
        <taxon>Eukaryota</taxon>
        <taxon>Metazoa</taxon>
        <taxon>Spiralia</taxon>
        <taxon>Lophotrochozoa</taxon>
        <taxon>Mollusca</taxon>
        <taxon>Gastropoda</taxon>
        <taxon>Heterobranchia</taxon>
        <taxon>Euthyneura</taxon>
        <taxon>Panpulmonata</taxon>
        <taxon>Sacoglossa</taxon>
        <taxon>Placobranchoidea</taxon>
        <taxon>Plakobranchidae</taxon>
        <taxon>Plakobranchus</taxon>
    </lineage>
</organism>
<evidence type="ECO:0000313" key="3">
    <source>
        <dbReference type="Proteomes" id="UP000735302"/>
    </source>
</evidence>
<feature type="compositionally biased region" description="Basic and acidic residues" evidence="1">
    <location>
        <begin position="101"/>
        <end position="118"/>
    </location>
</feature>